<evidence type="ECO:0000313" key="1">
    <source>
        <dbReference type="EMBL" id="KFM62269.1"/>
    </source>
</evidence>
<dbReference type="AlphaFoldDB" id="A0A087TAY0"/>
<accession>A0A087TAY0</accession>
<evidence type="ECO:0000313" key="2">
    <source>
        <dbReference type="Proteomes" id="UP000054359"/>
    </source>
</evidence>
<reference evidence="1 2" key="1">
    <citation type="submission" date="2013-11" db="EMBL/GenBank/DDBJ databases">
        <title>Genome sequencing of Stegodyphus mimosarum.</title>
        <authorList>
            <person name="Bechsgaard J."/>
        </authorList>
    </citation>
    <scope>NUCLEOTIDE SEQUENCE [LARGE SCALE GENOMIC DNA]</scope>
</reference>
<dbReference type="OrthoDB" id="6426830at2759"/>
<dbReference type="EMBL" id="KK114363">
    <property type="protein sequence ID" value="KFM62269.1"/>
    <property type="molecule type" value="Genomic_DNA"/>
</dbReference>
<proteinExistence type="predicted"/>
<gene>
    <name evidence="1" type="ORF">X975_22302</name>
</gene>
<protein>
    <recommendedName>
        <fullName evidence="3">Sushi domain-containing protein</fullName>
    </recommendedName>
</protein>
<feature type="non-terminal residue" evidence="1">
    <location>
        <position position="102"/>
    </location>
</feature>
<name>A0A087TAY0_STEMI</name>
<organism evidence="1 2">
    <name type="scientific">Stegodyphus mimosarum</name>
    <name type="common">African social velvet spider</name>
    <dbReference type="NCBI Taxonomy" id="407821"/>
    <lineage>
        <taxon>Eukaryota</taxon>
        <taxon>Metazoa</taxon>
        <taxon>Ecdysozoa</taxon>
        <taxon>Arthropoda</taxon>
        <taxon>Chelicerata</taxon>
        <taxon>Arachnida</taxon>
        <taxon>Araneae</taxon>
        <taxon>Araneomorphae</taxon>
        <taxon>Entelegynae</taxon>
        <taxon>Eresoidea</taxon>
        <taxon>Eresidae</taxon>
        <taxon>Stegodyphus</taxon>
    </lineage>
</organism>
<sequence>MGNKVTRKTSVNCRLTEDKWKPRDFEDCKPYINCKAHLISPGDLNCVEPLKEPPYCDISCLEYDQYDAIETKRYVCNGTTFPNLPHCAMVNEGADLIPKPSD</sequence>
<dbReference type="Proteomes" id="UP000054359">
    <property type="component" value="Unassembled WGS sequence"/>
</dbReference>
<evidence type="ECO:0008006" key="3">
    <source>
        <dbReference type="Google" id="ProtNLM"/>
    </source>
</evidence>
<keyword evidence="2" id="KW-1185">Reference proteome</keyword>